<dbReference type="RefSeq" id="WP_344813718.1">
    <property type="nucleotide sequence ID" value="NZ_BAAAYX010000014.1"/>
</dbReference>
<reference evidence="3" key="1">
    <citation type="journal article" date="2019" name="Int. J. Syst. Evol. Microbiol.">
        <title>The Global Catalogue of Microorganisms (GCM) 10K type strain sequencing project: providing services to taxonomists for standard genome sequencing and annotation.</title>
        <authorList>
            <consortium name="The Broad Institute Genomics Platform"/>
            <consortium name="The Broad Institute Genome Sequencing Center for Infectious Disease"/>
            <person name="Wu L."/>
            <person name="Ma J."/>
        </authorList>
    </citation>
    <scope>NUCLEOTIDE SEQUENCE [LARGE SCALE GENOMIC DNA]</scope>
    <source>
        <strain evidence="3">JCM 16548</strain>
    </source>
</reference>
<feature type="transmembrane region" description="Helical" evidence="1">
    <location>
        <begin position="48"/>
        <end position="65"/>
    </location>
</feature>
<feature type="transmembrane region" description="Helical" evidence="1">
    <location>
        <begin position="77"/>
        <end position="97"/>
    </location>
</feature>
<evidence type="ECO:0000313" key="3">
    <source>
        <dbReference type="Proteomes" id="UP001500051"/>
    </source>
</evidence>
<feature type="transmembrane region" description="Helical" evidence="1">
    <location>
        <begin position="109"/>
        <end position="134"/>
    </location>
</feature>
<dbReference type="Proteomes" id="UP001500051">
    <property type="component" value="Unassembled WGS sequence"/>
</dbReference>
<protein>
    <recommendedName>
        <fullName evidence="4">Integral membrane protein</fullName>
    </recommendedName>
</protein>
<keyword evidence="3" id="KW-1185">Reference proteome</keyword>
<keyword evidence="1" id="KW-1133">Transmembrane helix</keyword>
<name>A0ABP7E6L3_9ACTN</name>
<dbReference type="EMBL" id="BAAAYX010000014">
    <property type="protein sequence ID" value="GAA3712867.1"/>
    <property type="molecule type" value="Genomic_DNA"/>
</dbReference>
<accession>A0ABP7E6L3</accession>
<keyword evidence="1" id="KW-0812">Transmembrane</keyword>
<evidence type="ECO:0000256" key="1">
    <source>
        <dbReference type="SAM" id="Phobius"/>
    </source>
</evidence>
<evidence type="ECO:0008006" key="4">
    <source>
        <dbReference type="Google" id="ProtNLM"/>
    </source>
</evidence>
<comment type="caution">
    <text evidence="2">The sequence shown here is derived from an EMBL/GenBank/DDBJ whole genome shotgun (WGS) entry which is preliminary data.</text>
</comment>
<gene>
    <name evidence="2" type="ORF">GCM10022204_34770</name>
</gene>
<sequence length="136" mass="14075">MNTADLTSTGIILLVVVTIAYGGTFLLKIARADAAVNDFQSRMFRAGHAHAGVLVILGLVVRLCLQHPAVPAWSSTLASFVLYAAILMSAGFFLSAVGRDPQGPNRWIILLWVGAVSLTVGLVGAGAGLIVAGMTA</sequence>
<evidence type="ECO:0000313" key="2">
    <source>
        <dbReference type="EMBL" id="GAA3712867.1"/>
    </source>
</evidence>
<feature type="transmembrane region" description="Helical" evidence="1">
    <location>
        <begin position="6"/>
        <end position="27"/>
    </location>
</feature>
<proteinExistence type="predicted"/>
<organism evidence="2 3">
    <name type="scientific">Microlunatus aurantiacus</name>
    <dbReference type="NCBI Taxonomy" id="446786"/>
    <lineage>
        <taxon>Bacteria</taxon>
        <taxon>Bacillati</taxon>
        <taxon>Actinomycetota</taxon>
        <taxon>Actinomycetes</taxon>
        <taxon>Propionibacteriales</taxon>
        <taxon>Propionibacteriaceae</taxon>
        <taxon>Microlunatus</taxon>
    </lineage>
</organism>
<keyword evidence="1" id="KW-0472">Membrane</keyword>